<keyword evidence="7 8" id="KW-0998">Cell outer membrane</keyword>
<dbReference type="AlphaFoldDB" id="A0A365XRZ0"/>
<dbReference type="Proteomes" id="UP000253410">
    <property type="component" value="Unassembled WGS sequence"/>
</dbReference>
<feature type="domain" description="TonB-dependent receptor-like beta-barrel" evidence="11">
    <location>
        <begin position="408"/>
        <end position="900"/>
    </location>
</feature>
<dbReference type="OrthoDB" id="609136at2"/>
<evidence type="ECO:0000256" key="6">
    <source>
        <dbReference type="ARBA" id="ARBA00023136"/>
    </source>
</evidence>
<sequence>MKKQTVIAVLLLLMVAFAHAQTPFVSGKITSKDGAPVPGASVRVKGTKTGVAASGDGSFKITAKEGDILLVTALGYGTEEIKIGHDQTVNVSLSDNSKQINEVLVTALGIKRDKRMLTYSVAEIKGAAVVEAKQDNMINALAGKVAGVQITNSSGMPGSSAKIVVRGSTSLVGNNQPLLVIDGVPVNNNEDGNPSGGAMYNGGTTNRGSDIDPNIIENITVLKGAAATALYGSAAGRGAILITTKNGVGRGNEGKPNLSISSSYSFAKPNLPQYQDKFAQGYDGEYHENVSTSWGPAIDTLRVDGAPVAKHNPMKEFFRTGHTSDNNINVSGFSDRSNYMLSYSYLKTDGTIPSTDYSRHSMFAKYGVKVLKNLQLTTQFNYIQSDNSRYLEGNNFVSPLWTVYGAPISWNPFPITNADGSQRLYRTNRNNPYWILENTGLRDKTYRIIPMVTLSYTPLSWLTVTERVGADMYESTSDYHEAPGAIGWGNGGSTALTGQMYKRDIKSFRFNHDLMVEARKDFNKDLFGNLVIGNNIQTNYNDNNSVQGVDMSVEKQYNIANFAQVTSGYNYSRTRKVGFYAQANLEYKRMLTLGLTGRYEGSSVLSKDHQFYPYGSASAGFIFTELLKMSDNPVFNFGKVRVSYSVVGNDNIGPYLLSIPYFQATPNVIFPFNGQNGYTRTGTYPFPLTDEKLKEFEVGLETKFFRNRASLEVSYYDRKSIDLLTPNTPVSAATGFSVVSMNAGSMQSKGLEVTLGVTPIKTKDLTWNLSLNYSKISNKVVNLANGINFFQLAGFTTPGIFAYPGQDYGVIYGTHFEYNDKGQMLIDEEGYPIISNTPGPIGNISPKWRGGITSTLNYKGLSFSFSIEHKHGGDVINLDNNYLYYYGTAKKTEDRGYTTVLPGVFASDGKPNNIPILIGEKYYKFYSKADINNVEDGSYLKLRQVSLAYDLTTSLLKRTSVKSLVFSVTGTNFILHKNYTGSDPEVSLGGTGNGDSFNNFMVPSNKSIIVGLKVAF</sequence>
<dbReference type="EMBL" id="QFFJ01000002">
    <property type="protein sequence ID" value="RBL89117.1"/>
    <property type="molecule type" value="Genomic_DNA"/>
</dbReference>
<dbReference type="InterPro" id="IPR000531">
    <property type="entry name" value="Beta-barrel_TonB"/>
</dbReference>
<accession>A0A365XRZ0</accession>
<evidence type="ECO:0000313" key="14">
    <source>
        <dbReference type="Proteomes" id="UP000253410"/>
    </source>
</evidence>
<keyword evidence="5 9" id="KW-0798">TonB box</keyword>
<reference evidence="13 14" key="1">
    <citation type="submission" date="2018-05" db="EMBL/GenBank/DDBJ databases">
        <title>Chitinophaga sp. K3CV102501T nov., isolated from isolated from a monsoon evergreen broad-leaved forest soil.</title>
        <authorList>
            <person name="Lv Y."/>
        </authorList>
    </citation>
    <scope>NUCLEOTIDE SEQUENCE [LARGE SCALE GENOMIC DNA]</scope>
    <source>
        <strain evidence="13 14">GDMCC 1.1325</strain>
    </source>
</reference>
<keyword evidence="2 8" id="KW-0813">Transport</keyword>
<feature type="domain" description="TonB-dependent receptor plug" evidence="12">
    <location>
        <begin position="114"/>
        <end position="238"/>
    </location>
</feature>
<evidence type="ECO:0000256" key="3">
    <source>
        <dbReference type="ARBA" id="ARBA00022452"/>
    </source>
</evidence>
<dbReference type="Pfam" id="PF00593">
    <property type="entry name" value="TonB_dep_Rec_b-barrel"/>
    <property type="match status" value="1"/>
</dbReference>
<dbReference type="PROSITE" id="PS52016">
    <property type="entry name" value="TONB_DEPENDENT_REC_3"/>
    <property type="match status" value="1"/>
</dbReference>
<dbReference type="NCBIfam" id="TIGR04056">
    <property type="entry name" value="OMP_RagA_SusC"/>
    <property type="match status" value="1"/>
</dbReference>
<name>A0A365XRZ0_9BACT</name>
<comment type="similarity">
    <text evidence="8 9">Belongs to the TonB-dependent receptor family.</text>
</comment>
<dbReference type="Gene3D" id="2.40.170.20">
    <property type="entry name" value="TonB-dependent receptor, beta-barrel domain"/>
    <property type="match status" value="1"/>
</dbReference>
<dbReference type="SUPFAM" id="SSF56935">
    <property type="entry name" value="Porins"/>
    <property type="match status" value="1"/>
</dbReference>
<keyword evidence="4 8" id="KW-0812">Transmembrane</keyword>
<evidence type="ECO:0000256" key="4">
    <source>
        <dbReference type="ARBA" id="ARBA00022692"/>
    </source>
</evidence>
<feature type="signal peptide" evidence="10">
    <location>
        <begin position="1"/>
        <end position="20"/>
    </location>
</feature>
<evidence type="ECO:0000256" key="9">
    <source>
        <dbReference type="RuleBase" id="RU003357"/>
    </source>
</evidence>
<evidence type="ECO:0000256" key="2">
    <source>
        <dbReference type="ARBA" id="ARBA00022448"/>
    </source>
</evidence>
<dbReference type="InterPro" id="IPR023997">
    <property type="entry name" value="TonB-dep_OMP_SusC/RagA_CS"/>
</dbReference>
<keyword evidence="3 8" id="KW-1134">Transmembrane beta strand</keyword>
<dbReference type="Gene3D" id="2.60.40.1120">
    <property type="entry name" value="Carboxypeptidase-like, regulatory domain"/>
    <property type="match status" value="1"/>
</dbReference>
<dbReference type="NCBIfam" id="TIGR04057">
    <property type="entry name" value="SusC_RagA_signa"/>
    <property type="match status" value="1"/>
</dbReference>
<comment type="subcellular location">
    <subcellularLocation>
        <location evidence="1 8">Cell outer membrane</location>
        <topology evidence="1 8">Multi-pass membrane protein</topology>
    </subcellularLocation>
</comment>
<dbReference type="InterPro" id="IPR039426">
    <property type="entry name" value="TonB-dep_rcpt-like"/>
</dbReference>
<dbReference type="SUPFAM" id="SSF49464">
    <property type="entry name" value="Carboxypeptidase regulatory domain-like"/>
    <property type="match status" value="1"/>
</dbReference>
<dbReference type="InterPro" id="IPR012910">
    <property type="entry name" value="Plug_dom"/>
</dbReference>
<dbReference type="Pfam" id="PF07715">
    <property type="entry name" value="Plug"/>
    <property type="match status" value="1"/>
</dbReference>
<dbReference type="RefSeq" id="WP_113617863.1">
    <property type="nucleotide sequence ID" value="NZ_QFFJ01000002.1"/>
</dbReference>
<keyword evidence="6 8" id="KW-0472">Membrane</keyword>
<dbReference type="InterPro" id="IPR023996">
    <property type="entry name" value="TonB-dep_OMP_SusC/RagA"/>
</dbReference>
<evidence type="ECO:0000313" key="13">
    <source>
        <dbReference type="EMBL" id="RBL89117.1"/>
    </source>
</evidence>
<dbReference type="GO" id="GO:0009279">
    <property type="term" value="C:cell outer membrane"/>
    <property type="evidence" value="ECO:0007669"/>
    <property type="project" value="UniProtKB-SubCell"/>
</dbReference>
<protein>
    <submittedName>
        <fullName evidence="13">SusC/RagA family TonB-linked outer membrane protein</fullName>
    </submittedName>
</protein>
<evidence type="ECO:0000256" key="1">
    <source>
        <dbReference type="ARBA" id="ARBA00004571"/>
    </source>
</evidence>
<keyword evidence="14" id="KW-1185">Reference proteome</keyword>
<evidence type="ECO:0000256" key="7">
    <source>
        <dbReference type="ARBA" id="ARBA00023237"/>
    </source>
</evidence>
<organism evidence="13 14">
    <name type="scientific">Chitinophaga flava</name>
    <dbReference type="NCBI Taxonomy" id="2259036"/>
    <lineage>
        <taxon>Bacteria</taxon>
        <taxon>Pseudomonadati</taxon>
        <taxon>Bacteroidota</taxon>
        <taxon>Chitinophagia</taxon>
        <taxon>Chitinophagales</taxon>
        <taxon>Chitinophagaceae</taxon>
        <taxon>Chitinophaga</taxon>
    </lineage>
</organism>
<evidence type="ECO:0000256" key="5">
    <source>
        <dbReference type="ARBA" id="ARBA00023077"/>
    </source>
</evidence>
<dbReference type="InterPro" id="IPR036942">
    <property type="entry name" value="Beta-barrel_TonB_sf"/>
</dbReference>
<proteinExistence type="inferred from homology"/>
<evidence type="ECO:0000256" key="8">
    <source>
        <dbReference type="PROSITE-ProRule" id="PRU01360"/>
    </source>
</evidence>
<dbReference type="InterPro" id="IPR008969">
    <property type="entry name" value="CarboxyPept-like_regulatory"/>
</dbReference>
<dbReference type="Pfam" id="PF13715">
    <property type="entry name" value="CarbopepD_reg_2"/>
    <property type="match status" value="1"/>
</dbReference>
<evidence type="ECO:0000259" key="11">
    <source>
        <dbReference type="Pfam" id="PF00593"/>
    </source>
</evidence>
<gene>
    <name evidence="13" type="ORF">DF182_21525</name>
</gene>
<feature type="chain" id="PRO_5016727374" evidence="10">
    <location>
        <begin position="21"/>
        <end position="1016"/>
    </location>
</feature>
<dbReference type="Gene3D" id="2.170.130.10">
    <property type="entry name" value="TonB-dependent receptor, plug domain"/>
    <property type="match status" value="1"/>
</dbReference>
<evidence type="ECO:0000256" key="10">
    <source>
        <dbReference type="SAM" id="SignalP"/>
    </source>
</evidence>
<comment type="caution">
    <text evidence="13">The sequence shown here is derived from an EMBL/GenBank/DDBJ whole genome shotgun (WGS) entry which is preliminary data.</text>
</comment>
<dbReference type="InterPro" id="IPR037066">
    <property type="entry name" value="Plug_dom_sf"/>
</dbReference>
<evidence type="ECO:0000259" key="12">
    <source>
        <dbReference type="Pfam" id="PF07715"/>
    </source>
</evidence>
<keyword evidence="10" id="KW-0732">Signal</keyword>